<dbReference type="EMBL" id="ACOL01000278">
    <property type="protein sequence ID" value="EEQ81690.1"/>
    <property type="molecule type" value="Genomic_DNA"/>
</dbReference>
<sequence length="146" mass="17329">MQILGHYNILNMNEIIFLSQDINNNNKMQIIIFLQNFFTKEKLSKIYFMMTPESEEVNNLLHAVIYKEAEEYFSNYEKSDTINIEFFNDLQKFLSLCLGHNNITLSEFYSILLENSRFISISGKKTLSQLFESMELQNNVDVWNKK</sequence>
<gene>
    <name evidence="1" type="ORF">NCER_101783</name>
</gene>
<proteinExistence type="predicted"/>
<protein>
    <submittedName>
        <fullName evidence="1">Uncharacterized protein</fullName>
    </submittedName>
</protein>
<accession>C4VAR2</accession>
<reference evidence="1 2" key="1">
    <citation type="journal article" date="2009" name="PLoS Pathog.">
        <title>Genomic analyses of the microsporidian Nosema ceranae, an emergent pathogen of honey bees.</title>
        <authorList>
            <person name="Cornman R.S."/>
            <person name="Chen Y.P."/>
            <person name="Schatz M.C."/>
            <person name="Street C."/>
            <person name="Zhao Y."/>
            <person name="Desany B."/>
            <person name="Egholm M."/>
            <person name="Hutchison S."/>
            <person name="Pettis J.S."/>
            <person name="Lipkin W.I."/>
            <person name="Evans J.D."/>
        </authorList>
    </citation>
    <scope>NUCLEOTIDE SEQUENCE [LARGE SCALE GENOMIC DNA]</scope>
    <source>
        <strain evidence="1 2">BRL01</strain>
    </source>
</reference>
<organism evidence="1 2">
    <name type="scientific">Vairimorpha ceranae (strain BRL01)</name>
    <name type="common">Microsporidian parasite</name>
    <name type="synonym">Nosema ceranae</name>
    <dbReference type="NCBI Taxonomy" id="578460"/>
    <lineage>
        <taxon>Eukaryota</taxon>
        <taxon>Fungi</taxon>
        <taxon>Fungi incertae sedis</taxon>
        <taxon>Microsporidia</taxon>
        <taxon>Nosematidae</taxon>
        <taxon>Vairimorpha</taxon>
    </lineage>
</organism>
<evidence type="ECO:0000313" key="2">
    <source>
        <dbReference type="Proteomes" id="UP000009082"/>
    </source>
</evidence>
<dbReference type="AlphaFoldDB" id="C4VAR2"/>
<evidence type="ECO:0000313" key="1">
    <source>
        <dbReference type="EMBL" id="EEQ81690.1"/>
    </source>
</evidence>
<comment type="caution">
    <text evidence="1">The sequence shown here is derived from an EMBL/GenBank/DDBJ whole genome shotgun (WGS) entry which is preliminary data.</text>
</comment>
<dbReference type="Proteomes" id="UP000009082">
    <property type="component" value="Unassembled WGS sequence"/>
</dbReference>
<dbReference type="VEuPathDB" id="MicrosporidiaDB:NCER_101783"/>
<name>C4VAR2_VAIC1</name>
<dbReference type="HOGENOM" id="CLU_126126_0_0_1"/>
<dbReference type="InParanoid" id="C4VAR2"/>
<dbReference type="KEGG" id="nce:NCER_101783"/>